<feature type="region of interest" description="Disordered" evidence="2">
    <location>
        <begin position="49"/>
        <end position="83"/>
    </location>
</feature>
<dbReference type="Pfam" id="PF10521">
    <property type="entry name" value="Tti2"/>
    <property type="match status" value="1"/>
</dbReference>
<keyword evidence="4" id="KW-1185">Reference proteome</keyword>
<dbReference type="GO" id="GO:0110078">
    <property type="term" value="C:TTT Hsp90 cochaperone complex"/>
    <property type="evidence" value="ECO:0007669"/>
    <property type="project" value="InterPro"/>
</dbReference>
<sequence length="830" mass="91595">MYQPSSSSSDPTTSTPSPTSRHHATYLSQLLTSLEIPADLSRYDSILVAAQPNTHPRPTPISPIKGKGKAVQPADSDDEDDDTFDTTFQDLKKKNLLPKDADFDKNAPEYVELKAQFKALRLSAREDEMAADMDIDSDAHRATLARLDAWVAGVGSELVKLRELLKNIRSRKENQTREERKGVAEDELSLETQADIVFTITAYIAAENDEGKHKRWISPSRTDLANDIANAFLTPQSSIDTSAYALPLPLLEVLLANRIKPIFQNNIHPSINPTTGRKLPRPAGGPLASQDFYEEQHWKEHPGIGNVMLWCVQHIQNDYYERIWHLLIPPLMTMLDDYEPKYKLDGVRIVEVMMKTVPGYLLKRTGVDGLIRSSLSTCLTHLESEFTPALIRETINAQIELTSLSEKIGEQAYFNQLCDVLGEGIIGGVWFYGADKQEAVLASMEALPRLIKALGIGTVRYLKALLAQILEPLIPRELRSVPVQMQIASLEALWCIMEECAPRIDRVKAGMITDVVARCWVTLVDQNKSETEVGAVKGMLKRTCEMLVGVCPGVIEDYKRIDGVSGGKLGKLFEGVSTAETAMPFSIDDLVASLSNNHIGQEALDIAALHAGLAPPSTATSTDTIPTPPGTQSSQKASHIQPCNTPTPSTPISASMPHLWTHHAPSIDDIESEDDERIVEDLLIPASTTHVHHHHHHPPSHASNLGHTQAQFSSPSDPSSCCPSSLFTSTDPFYIAQVEQMQARQNNCSQGVFSRMGRPQESSPFVVTPGGGVAQAPQQQVQVQMQTQYEYHTLDHPVYGFSDHSHPQAIYEQGHWTPTVSSVTMCSMQR</sequence>
<gene>
    <name evidence="3" type="ORF">AMATHDRAFT_85853</name>
</gene>
<comment type="similarity">
    <text evidence="1">Belongs to the TTI2 family.</text>
</comment>
<dbReference type="GO" id="GO:0005829">
    <property type="term" value="C:cytosol"/>
    <property type="evidence" value="ECO:0007669"/>
    <property type="project" value="TreeGrafter"/>
</dbReference>
<dbReference type="Proteomes" id="UP000242287">
    <property type="component" value="Unassembled WGS sequence"/>
</dbReference>
<proteinExistence type="inferred from homology"/>
<organism evidence="3 4">
    <name type="scientific">Amanita thiersii Skay4041</name>
    <dbReference type="NCBI Taxonomy" id="703135"/>
    <lineage>
        <taxon>Eukaryota</taxon>
        <taxon>Fungi</taxon>
        <taxon>Dikarya</taxon>
        <taxon>Basidiomycota</taxon>
        <taxon>Agaricomycotina</taxon>
        <taxon>Agaricomycetes</taxon>
        <taxon>Agaricomycetidae</taxon>
        <taxon>Agaricales</taxon>
        <taxon>Pluteineae</taxon>
        <taxon>Amanitaceae</taxon>
        <taxon>Amanita</taxon>
    </lineage>
</organism>
<evidence type="ECO:0000313" key="4">
    <source>
        <dbReference type="Proteomes" id="UP000242287"/>
    </source>
</evidence>
<dbReference type="EMBL" id="KZ302006">
    <property type="protein sequence ID" value="PFH50332.1"/>
    <property type="molecule type" value="Genomic_DNA"/>
</dbReference>
<reference evidence="3 4" key="1">
    <citation type="submission" date="2014-02" db="EMBL/GenBank/DDBJ databases">
        <title>Transposable element dynamics among asymbiotic and ectomycorrhizal Amanita fungi.</title>
        <authorList>
            <consortium name="DOE Joint Genome Institute"/>
            <person name="Hess J."/>
            <person name="Skrede I."/>
            <person name="Wolfe B."/>
            <person name="LaButti K."/>
            <person name="Ohm R.A."/>
            <person name="Grigoriev I.V."/>
            <person name="Pringle A."/>
        </authorList>
    </citation>
    <scope>NUCLEOTIDE SEQUENCE [LARGE SCALE GENOMIC DNA]</scope>
    <source>
        <strain evidence="3 4">SKay4041</strain>
    </source>
</reference>
<feature type="compositionally biased region" description="Low complexity" evidence="2">
    <location>
        <begin position="1"/>
        <end position="19"/>
    </location>
</feature>
<feature type="compositionally biased region" description="Low complexity" evidence="2">
    <location>
        <begin position="713"/>
        <end position="723"/>
    </location>
</feature>
<feature type="compositionally biased region" description="Basic residues" evidence="2">
    <location>
        <begin position="690"/>
        <end position="699"/>
    </location>
</feature>
<dbReference type="STRING" id="703135.A0A2A9NRN0"/>
<dbReference type="SUPFAM" id="SSF48371">
    <property type="entry name" value="ARM repeat"/>
    <property type="match status" value="1"/>
</dbReference>
<feature type="region of interest" description="Disordered" evidence="2">
    <location>
        <begin position="688"/>
        <end position="723"/>
    </location>
</feature>
<dbReference type="OrthoDB" id="6417021at2759"/>
<evidence type="ECO:0000256" key="2">
    <source>
        <dbReference type="SAM" id="MobiDB-lite"/>
    </source>
</evidence>
<evidence type="ECO:0000256" key="1">
    <source>
        <dbReference type="ARBA" id="ARBA00034736"/>
    </source>
</evidence>
<evidence type="ECO:0000313" key="3">
    <source>
        <dbReference type="EMBL" id="PFH50332.1"/>
    </source>
</evidence>
<dbReference type="PANTHER" id="PTHR32226:SF2">
    <property type="entry name" value="TELO2-INTERACTING PROTEIN 2"/>
    <property type="match status" value="1"/>
</dbReference>
<name>A0A2A9NRN0_9AGAR</name>
<protein>
    <submittedName>
        <fullName evidence="3">Uncharacterized protein</fullName>
    </submittedName>
</protein>
<dbReference type="InterPro" id="IPR018870">
    <property type="entry name" value="Tti2"/>
</dbReference>
<feature type="compositionally biased region" description="Polar residues" evidence="2">
    <location>
        <begin position="617"/>
        <end position="647"/>
    </location>
</feature>
<feature type="region of interest" description="Disordered" evidence="2">
    <location>
        <begin position="1"/>
        <end position="24"/>
    </location>
</feature>
<feature type="region of interest" description="Disordered" evidence="2">
    <location>
        <begin position="615"/>
        <end position="647"/>
    </location>
</feature>
<dbReference type="PANTHER" id="PTHR32226">
    <property type="entry name" value="TELO2-INTERACTING PROTEIN 2"/>
    <property type="match status" value="1"/>
</dbReference>
<dbReference type="GO" id="GO:0005634">
    <property type="term" value="C:nucleus"/>
    <property type="evidence" value="ECO:0007669"/>
    <property type="project" value="TreeGrafter"/>
</dbReference>
<accession>A0A2A9NRN0</accession>
<dbReference type="InterPro" id="IPR016024">
    <property type="entry name" value="ARM-type_fold"/>
</dbReference>
<dbReference type="AlphaFoldDB" id="A0A2A9NRN0"/>